<dbReference type="AlphaFoldDB" id="A0A6M7TEY5"/>
<evidence type="ECO:0000313" key="9">
    <source>
        <dbReference type="Proteomes" id="UP000275530"/>
    </source>
</evidence>
<dbReference type="InterPro" id="IPR000515">
    <property type="entry name" value="MetI-like"/>
</dbReference>
<name>A0A6M7TEY5_9HYPH</name>
<keyword evidence="6 7" id="KW-0472">Membrane</keyword>
<evidence type="ECO:0000256" key="2">
    <source>
        <dbReference type="ARBA" id="ARBA00022448"/>
    </source>
</evidence>
<dbReference type="PANTHER" id="PTHR43005">
    <property type="entry name" value="BLR7065 PROTEIN"/>
    <property type="match status" value="1"/>
</dbReference>
<evidence type="ECO:0000256" key="3">
    <source>
        <dbReference type="ARBA" id="ARBA00022475"/>
    </source>
</evidence>
<keyword evidence="2 7" id="KW-0813">Transport</keyword>
<gene>
    <name evidence="8" type="ORF">D3242_26550</name>
</gene>
<dbReference type="SUPFAM" id="SSF161098">
    <property type="entry name" value="MetI-like"/>
    <property type="match status" value="1"/>
</dbReference>
<evidence type="ECO:0000256" key="7">
    <source>
        <dbReference type="RuleBase" id="RU363032"/>
    </source>
</evidence>
<dbReference type="InterPro" id="IPR035906">
    <property type="entry name" value="MetI-like_sf"/>
</dbReference>
<feature type="transmembrane region" description="Helical" evidence="7">
    <location>
        <begin position="266"/>
        <end position="284"/>
    </location>
</feature>
<dbReference type="GO" id="GO:0055085">
    <property type="term" value="P:transmembrane transport"/>
    <property type="evidence" value="ECO:0007669"/>
    <property type="project" value="InterPro"/>
</dbReference>
<protein>
    <submittedName>
        <fullName evidence="8">Sugar ABC transporter permease</fullName>
    </submittedName>
</protein>
<keyword evidence="5 7" id="KW-1133">Transmembrane helix</keyword>
<evidence type="ECO:0000256" key="5">
    <source>
        <dbReference type="ARBA" id="ARBA00022989"/>
    </source>
</evidence>
<dbReference type="EMBL" id="QZXA01000011">
    <property type="protein sequence ID" value="RJT30268.1"/>
    <property type="molecule type" value="Genomic_DNA"/>
</dbReference>
<evidence type="ECO:0000256" key="1">
    <source>
        <dbReference type="ARBA" id="ARBA00004651"/>
    </source>
</evidence>
<comment type="similarity">
    <text evidence="7">Belongs to the binding-protein-dependent transport system permease family.</text>
</comment>
<reference evidence="8 9" key="1">
    <citation type="submission" date="2018-09" db="EMBL/GenBank/DDBJ databases">
        <title>Mesorhizobium carmichaelinearum sp. nov. isolated from Carmichaelinea spp. root nodules in New Zealand.</title>
        <authorList>
            <person name="De Meyer S.E."/>
        </authorList>
    </citation>
    <scope>NUCLEOTIDE SEQUENCE [LARGE SCALE GENOMIC DNA]</scope>
    <source>
        <strain evidence="8 9">LMG 28313</strain>
    </source>
</reference>
<accession>A0A6M7TEY5</accession>
<evidence type="ECO:0000313" key="8">
    <source>
        <dbReference type="EMBL" id="RJT30268.1"/>
    </source>
</evidence>
<organism evidence="8 9">
    <name type="scientific">Mesorhizobium jarvisii</name>
    <dbReference type="NCBI Taxonomy" id="1777867"/>
    <lineage>
        <taxon>Bacteria</taxon>
        <taxon>Pseudomonadati</taxon>
        <taxon>Pseudomonadota</taxon>
        <taxon>Alphaproteobacteria</taxon>
        <taxon>Hyphomicrobiales</taxon>
        <taxon>Phyllobacteriaceae</taxon>
        <taxon>Mesorhizobium</taxon>
    </lineage>
</organism>
<evidence type="ECO:0000256" key="4">
    <source>
        <dbReference type="ARBA" id="ARBA00022692"/>
    </source>
</evidence>
<dbReference type="GO" id="GO:0005886">
    <property type="term" value="C:plasma membrane"/>
    <property type="evidence" value="ECO:0007669"/>
    <property type="project" value="UniProtKB-SubCell"/>
</dbReference>
<feature type="transmembrane region" description="Helical" evidence="7">
    <location>
        <begin position="171"/>
        <end position="192"/>
    </location>
</feature>
<dbReference type="PANTHER" id="PTHR43005:SF1">
    <property type="entry name" value="SPERMIDINE_PUTRESCINE TRANSPORT SYSTEM PERMEASE PROTEIN"/>
    <property type="match status" value="1"/>
</dbReference>
<keyword evidence="9" id="KW-1185">Reference proteome</keyword>
<comment type="caution">
    <text evidence="8">The sequence shown here is derived from an EMBL/GenBank/DDBJ whole genome shotgun (WGS) entry which is preliminary data.</text>
</comment>
<dbReference type="CDD" id="cd06261">
    <property type="entry name" value="TM_PBP2"/>
    <property type="match status" value="1"/>
</dbReference>
<comment type="subcellular location">
    <subcellularLocation>
        <location evidence="1 7">Cell membrane</location>
        <topology evidence="1 7">Multi-pass membrane protein</topology>
    </subcellularLocation>
</comment>
<keyword evidence="3" id="KW-1003">Cell membrane</keyword>
<dbReference type="Gene3D" id="1.10.3720.10">
    <property type="entry name" value="MetI-like"/>
    <property type="match status" value="1"/>
</dbReference>
<feature type="transmembrane region" description="Helical" evidence="7">
    <location>
        <begin position="330"/>
        <end position="353"/>
    </location>
</feature>
<dbReference type="Pfam" id="PF00528">
    <property type="entry name" value="BPD_transp_1"/>
    <property type="match status" value="1"/>
</dbReference>
<feature type="transmembrane region" description="Helical" evidence="7">
    <location>
        <begin position="138"/>
        <end position="159"/>
    </location>
</feature>
<sequence length="359" mass="39923">MAEARRLLESLHADVLGHRTGPDRPGLSRRLAQPGGDRGRGDHAPGRSLRLTMPPVAQHQVPGRRRRSPLPYTWQRGYLLASPALLVMLAILIYPLGYSFIMSFFRWDLSGSAPFIGMGNYTDELFGRQFNQALRNQAIFSIISITIEVVAGMAIAVLVNGKLRGMRLARTLLLVPPMIAPAVVGLNFRWLFNTQYGLVDALLRMFNLPDIPWLNDPTWALVSVIVADVWQNTPLMVLLFLAGLQSLPQEPLEAATVDGATPWQRFWHIVLPLMRPVIMIALMLRIIDTFRTFDVVWLMTQGGPGGATNLLTVYSYLLAFQAVDFGHAAAVSYIALGMSLFVLGLLYGVPWLIAKRRAI</sequence>
<proteinExistence type="inferred from homology"/>
<dbReference type="PROSITE" id="PS50928">
    <property type="entry name" value="ABC_TM1"/>
    <property type="match status" value="1"/>
</dbReference>
<keyword evidence="4 7" id="KW-0812">Transmembrane</keyword>
<evidence type="ECO:0000256" key="6">
    <source>
        <dbReference type="ARBA" id="ARBA00023136"/>
    </source>
</evidence>
<feature type="transmembrane region" description="Helical" evidence="7">
    <location>
        <begin position="77"/>
        <end position="101"/>
    </location>
</feature>
<feature type="transmembrane region" description="Helical" evidence="7">
    <location>
        <begin position="296"/>
        <end position="318"/>
    </location>
</feature>
<dbReference type="Proteomes" id="UP000275530">
    <property type="component" value="Unassembled WGS sequence"/>
</dbReference>